<name>A0A7W7YL93_9BACT</name>
<proteinExistence type="predicted"/>
<evidence type="ECO:0000313" key="1">
    <source>
        <dbReference type="EMBL" id="MBB5038263.1"/>
    </source>
</evidence>
<comment type="caution">
    <text evidence="1">The sequence shown here is derived from an EMBL/GenBank/DDBJ whole genome shotgun (WGS) entry which is preliminary data.</text>
</comment>
<dbReference type="AlphaFoldDB" id="A0A7W7YL93"/>
<protein>
    <submittedName>
        <fullName evidence="1">Uncharacterized protein</fullName>
    </submittedName>
</protein>
<gene>
    <name evidence="1" type="ORF">HNQ64_002521</name>
</gene>
<keyword evidence="2" id="KW-1185">Reference proteome</keyword>
<accession>A0A7W7YL93</accession>
<sequence>MTTLPDIFMAQLVLDYLSTPESAAKGVPNIQKMLMDSCQEYPRPSLIIAAREDPKQSSGSKRVVMVTPVLATWLKSTDENAVPVGQQTTRPDASAWLHLIDNRLRDLAAFAAFVAALPSERKAGYAFLCTRFGGAAVPLRGEITQEVSYATSVSYTLAVSPLI</sequence>
<reference evidence="1 2" key="1">
    <citation type="submission" date="2020-08" db="EMBL/GenBank/DDBJ databases">
        <title>Genomic Encyclopedia of Type Strains, Phase IV (KMG-IV): sequencing the most valuable type-strain genomes for metagenomic binning, comparative biology and taxonomic classification.</title>
        <authorList>
            <person name="Goeker M."/>
        </authorList>
    </citation>
    <scope>NUCLEOTIDE SEQUENCE [LARGE SCALE GENOMIC DNA]</scope>
    <source>
        <strain evidence="1 2">DSM 12251</strain>
    </source>
</reference>
<dbReference type="RefSeq" id="WP_184208899.1">
    <property type="nucleotide sequence ID" value="NZ_JACHIF010000004.1"/>
</dbReference>
<dbReference type="Proteomes" id="UP000534294">
    <property type="component" value="Unassembled WGS sequence"/>
</dbReference>
<organism evidence="1 2">
    <name type="scientific">Prosthecobacter dejongeii</name>
    <dbReference type="NCBI Taxonomy" id="48465"/>
    <lineage>
        <taxon>Bacteria</taxon>
        <taxon>Pseudomonadati</taxon>
        <taxon>Verrucomicrobiota</taxon>
        <taxon>Verrucomicrobiia</taxon>
        <taxon>Verrucomicrobiales</taxon>
        <taxon>Verrucomicrobiaceae</taxon>
        <taxon>Prosthecobacter</taxon>
    </lineage>
</organism>
<evidence type="ECO:0000313" key="2">
    <source>
        <dbReference type="Proteomes" id="UP000534294"/>
    </source>
</evidence>
<dbReference type="EMBL" id="JACHIF010000004">
    <property type="protein sequence ID" value="MBB5038263.1"/>
    <property type="molecule type" value="Genomic_DNA"/>
</dbReference>